<evidence type="ECO:0000313" key="5">
    <source>
        <dbReference type="EMBL" id="KPM40761.1"/>
    </source>
</evidence>
<dbReference type="PANTHER" id="PTHR13271">
    <property type="entry name" value="UNCHARACTERIZED PUTATIVE METHYLTRANSFERASE"/>
    <property type="match status" value="1"/>
</dbReference>
<dbReference type="InterPro" id="IPR001214">
    <property type="entry name" value="SET_dom"/>
</dbReference>
<keyword evidence="2" id="KW-0808">Transferase</keyword>
<dbReference type="GO" id="GO:0032259">
    <property type="term" value="P:methylation"/>
    <property type="evidence" value="ECO:0007669"/>
    <property type="project" value="UniProtKB-KW"/>
</dbReference>
<evidence type="ECO:0000256" key="2">
    <source>
        <dbReference type="ARBA" id="ARBA00022679"/>
    </source>
</evidence>
<name>A0A0P7BIC3_9HYPO</name>
<dbReference type="Pfam" id="PF09273">
    <property type="entry name" value="Rubis-subs-bind"/>
    <property type="match status" value="1"/>
</dbReference>
<sequence>MESSSFNEASEKFLQWFQSLPNATFSNAIKIVDLRDRNAGRGIIALQDIAPETTLFTIPRRGIINIETSELPKKLPDVFDLDGQISEDEDGDAVPPMDSWSSLILVMIYEYLQGDKSSWKPYFDVLPSNFDTPMFWSDEELEQLQSSHMRSKIGKASAEEMFRGRLLPVIRKNAGLFPSSESRSDEDLVEVAHRMGSTIMAYAFDLEKDEDADEDDAPDGWVEDRDGKSLMGMVPMADVLNADAEFNAHVNHEEESLTVTSLRSIKAGEEILNYYGPHPNSELLRRYGYVTERHSRYDVVEIPWEIVESTMTTHFGISSSTLAKLVSLELMRRGIISNSVQRDELEEEEEFEDTFVLERETGEVNSDGTFSGPARFEAMPEDLQQQLKAFLKGVKKAQPDAIPDKRKRDEIQQAVQAKTLQALISRYPTSIFEDELLLKRDDLNRRARMAIAVRLGEKKLLREAITTLSADCDVEMTVDEDDSGPSKRVKRSG</sequence>
<dbReference type="InterPro" id="IPR015353">
    <property type="entry name" value="Rubisco_LSMT_subst-bd"/>
</dbReference>
<reference evidence="5 6" key="1">
    <citation type="submission" date="2015-09" db="EMBL/GenBank/DDBJ databases">
        <title>Draft genome of a European isolate of the apple canker pathogen Neonectria ditissima.</title>
        <authorList>
            <person name="Gomez-Cortecero A."/>
            <person name="Harrison R.J."/>
            <person name="Armitage A.D."/>
        </authorList>
    </citation>
    <scope>NUCLEOTIDE SEQUENCE [LARGE SCALE GENOMIC DNA]</scope>
    <source>
        <strain evidence="5 6">R09/05</strain>
    </source>
</reference>
<protein>
    <recommendedName>
        <fullName evidence="4">SET domain-containing protein</fullName>
    </recommendedName>
</protein>
<dbReference type="Gene3D" id="3.90.1420.10">
    <property type="entry name" value="Rubisco LSMT, substrate-binding domain"/>
    <property type="match status" value="1"/>
</dbReference>
<keyword evidence="1" id="KW-0489">Methyltransferase</keyword>
<dbReference type="Gene3D" id="3.90.1410.10">
    <property type="entry name" value="set domain protein methyltransferase, domain 1"/>
    <property type="match status" value="1"/>
</dbReference>
<gene>
    <name evidence="5" type="ORF">AK830_g5758</name>
</gene>
<dbReference type="OrthoDB" id="341421at2759"/>
<keyword evidence="6" id="KW-1185">Reference proteome</keyword>
<dbReference type="AlphaFoldDB" id="A0A0P7BIC3"/>
<dbReference type="InterPro" id="IPR046341">
    <property type="entry name" value="SET_dom_sf"/>
</dbReference>
<keyword evidence="3" id="KW-0949">S-adenosyl-L-methionine</keyword>
<evidence type="ECO:0000256" key="3">
    <source>
        <dbReference type="ARBA" id="ARBA00022691"/>
    </source>
</evidence>
<dbReference type="EMBL" id="LKCW01000076">
    <property type="protein sequence ID" value="KPM40761.1"/>
    <property type="molecule type" value="Genomic_DNA"/>
</dbReference>
<dbReference type="InterPro" id="IPR050600">
    <property type="entry name" value="SETD3_SETD6_MTase"/>
</dbReference>
<dbReference type="STRING" id="78410.A0A0P7BIC3"/>
<evidence type="ECO:0000313" key="6">
    <source>
        <dbReference type="Proteomes" id="UP000050424"/>
    </source>
</evidence>
<dbReference type="Pfam" id="PF00856">
    <property type="entry name" value="SET"/>
    <property type="match status" value="1"/>
</dbReference>
<proteinExistence type="predicted"/>
<comment type="caution">
    <text evidence="5">The sequence shown here is derived from an EMBL/GenBank/DDBJ whole genome shotgun (WGS) entry which is preliminary data.</text>
</comment>
<organism evidence="5 6">
    <name type="scientific">Neonectria ditissima</name>
    <dbReference type="NCBI Taxonomy" id="78410"/>
    <lineage>
        <taxon>Eukaryota</taxon>
        <taxon>Fungi</taxon>
        <taxon>Dikarya</taxon>
        <taxon>Ascomycota</taxon>
        <taxon>Pezizomycotina</taxon>
        <taxon>Sordariomycetes</taxon>
        <taxon>Hypocreomycetidae</taxon>
        <taxon>Hypocreales</taxon>
        <taxon>Nectriaceae</taxon>
        <taxon>Neonectria</taxon>
    </lineage>
</organism>
<dbReference type="PROSITE" id="PS50280">
    <property type="entry name" value="SET"/>
    <property type="match status" value="1"/>
</dbReference>
<dbReference type="GO" id="GO:0016279">
    <property type="term" value="F:protein-lysine N-methyltransferase activity"/>
    <property type="evidence" value="ECO:0007669"/>
    <property type="project" value="TreeGrafter"/>
</dbReference>
<accession>A0A0P7BIC3</accession>
<feature type="domain" description="SET" evidence="4">
    <location>
        <begin position="27"/>
        <end position="276"/>
    </location>
</feature>
<dbReference type="FunFam" id="3.90.1410.10:FF:000007">
    <property type="entry name" value="Ribosomal lysine N-methyltransferase 4"/>
    <property type="match status" value="1"/>
</dbReference>
<dbReference type="SUPFAM" id="SSF81822">
    <property type="entry name" value="RuBisCo LSMT C-terminal, substrate-binding domain"/>
    <property type="match status" value="1"/>
</dbReference>
<dbReference type="InterPro" id="IPR036464">
    <property type="entry name" value="Rubisco_LSMT_subst-bd_sf"/>
</dbReference>
<dbReference type="PANTHER" id="PTHR13271:SF34">
    <property type="entry name" value="N-LYSINE METHYLTRANSFERASE SETD6"/>
    <property type="match status" value="1"/>
</dbReference>
<evidence type="ECO:0000256" key="1">
    <source>
        <dbReference type="ARBA" id="ARBA00022603"/>
    </source>
</evidence>
<dbReference type="SUPFAM" id="SSF82199">
    <property type="entry name" value="SET domain"/>
    <property type="match status" value="1"/>
</dbReference>
<dbReference type="GO" id="GO:0005634">
    <property type="term" value="C:nucleus"/>
    <property type="evidence" value="ECO:0007669"/>
    <property type="project" value="TreeGrafter"/>
</dbReference>
<evidence type="ECO:0000259" key="4">
    <source>
        <dbReference type="PROSITE" id="PS50280"/>
    </source>
</evidence>
<dbReference type="Proteomes" id="UP000050424">
    <property type="component" value="Unassembled WGS sequence"/>
</dbReference>